<dbReference type="Proteomes" id="UP000612362">
    <property type="component" value="Unassembled WGS sequence"/>
</dbReference>
<dbReference type="RefSeq" id="WP_220199482.1">
    <property type="nucleotide sequence ID" value="NZ_BNJF01000008.1"/>
</dbReference>
<dbReference type="Pfam" id="PF12833">
    <property type="entry name" value="HTH_18"/>
    <property type="match status" value="1"/>
</dbReference>
<dbReference type="AlphaFoldDB" id="A0A8J3IDT9"/>
<dbReference type="SUPFAM" id="SSF46689">
    <property type="entry name" value="Homeodomain-like"/>
    <property type="match status" value="2"/>
</dbReference>
<keyword evidence="2" id="KW-0238">DNA-binding</keyword>
<dbReference type="InterPro" id="IPR018060">
    <property type="entry name" value="HTH_AraC"/>
</dbReference>
<feature type="domain" description="HTH araC/xylS-type" evidence="4">
    <location>
        <begin position="192"/>
        <end position="290"/>
    </location>
</feature>
<reference evidence="5" key="1">
    <citation type="submission" date="2020-10" db="EMBL/GenBank/DDBJ databases">
        <title>Taxonomic study of unclassified bacteria belonging to the class Ktedonobacteria.</title>
        <authorList>
            <person name="Yabe S."/>
            <person name="Wang C.M."/>
            <person name="Zheng Y."/>
            <person name="Sakai Y."/>
            <person name="Cavaletti L."/>
            <person name="Monciardini P."/>
            <person name="Donadio S."/>
        </authorList>
    </citation>
    <scope>NUCLEOTIDE SEQUENCE</scope>
    <source>
        <strain evidence="5">SOSP1-1</strain>
    </source>
</reference>
<evidence type="ECO:0000256" key="1">
    <source>
        <dbReference type="ARBA" id="ARBA00023015"/>
    </source>
</evidence>
<sequence>MLQMDSQQQRALSSPLTGVLHSSKSLGWSGIVVEQSYHAAGEYVYSPLPLHMICLHQDRSIPLEQVRDGHFLNDIIDRGQIQIIPAGAESTWRQQSGISHMQVLLTSEFLQQVAEASNQPHVELLHYFNVKDLRIESISLALLTELLEGGTTGRLYVEGLTTALAAHLVHTYTGTSHLLPRKTKGLPPSFFQRVTSLIEDRLTENLSLADLASEVDLSPSHFASLFRETTGFTPHHYVLQRRLERACSLLKTTRHSIGEIAAAVGFYDQSHLTRQMRRFMGITPTSLRHSHVDTN</sequence>
<evidence type="ECO:0000256" key="3">
    <source>
        <dbReference type="ARBA" id="ARBA00023163"/>
    </source>
</evidence>
<dbReference type="InterPro" id="IPR009057">
    <property type="entry name" value="Homeodomain-like_sf"/>
</dbReference>
<dbReference type="Gene3D" id="1.10.10.60">
    <property type="entry name" value="Homeodomain-like"/>
    <property type="match status" value="1"/>
</dbReference>
<keyword evidence="6" id="KW-1185">Reference proteome</keyword>
<accession>A0A8J3IDT9</accession>
<evidence type="ECO:0000313" key="5">
    <source>
        <dbReference type="EMBL" id="GHO50478.1"/>
    </source>
</evidence>
<dbReference type="PROSITE" id="PS01124">
    <property type="entry name" value="HTH_ARAC_FAMILY_2"/>
    <property type="match status" value="1"/>
</dbReference>
<dbReference type="EMBL" id="BNJF01000008">
    <property type="protein sequence ID" value="GHO50478.1"/>
    <property type="molecule type" value="Genomic_DNA"/>
</dbReference>
<dbReference type="PANTHER" id="PTHR46796:SF6">
    <property type="entry name" value="ARAC SUBFAMILY"/>
    <property type="match status" value="1"/>
</dbReference>
<dbReference type="GO" id="GO:0043565">
    <property type="term" value="F:sequence-specific DNA binding"/>
    <property type="evidence" value="ECO:0007669"/>
    <property type="project" value="InterPro"/>
</dbReference>
<name>A0A8J3IDT9_9CHLR</name>
<dbReference type="InterPro" id="IPR050204">
    <property type="entry name" value="AraC_XylS_family_regulators"/>
</dbReference>
<protein>
    <recommendedName>
        <fullName evidence="4">HTH araC/xylS-type domain-containing protein</fullName>
    </recommendedName>
</protein>
<proteinExistence type="predicted"/>
<evidence type="ECO:0000313" key="6">
    <source>
        <dbReference type="Proteomes" id="UP000612362"/>
    </source>
</evidence>
<keyword evidence="3" id="KW-0804">Transcription</keyword>
<dbReference type="GO" id="GO:0003700">
    <property type="term" value="F:DNA-binding transcription factor activity"/>
    <property type="evidence" value="ECO:0007669"/>
    <property type="project" value="InterPro"/>
</dbReference>
<dbReference type="PANTHER" id="PTHR46796">
    <property type="entry name" value="HTH-TYPE TRANSCRIPTIONAL ACTIVATOR RHAS-RELATED"/>
    <property type="match status" value="1"/>
</dbReference>
<keyword evidence="1" id="KW-0805">Transcription regulation</keyword>
<dbReference type="SMART" id="SM00342">
    <property type="entry name" value="HTH_ARAC"/>
    <property type="match status" value="1"/>
</dbReference>
<evidence type="ECO:0000259" key="4">
    <source>
        <dbReference type="PROSITE" id="PS01124"/>
    </source>
</evidence>
<evidence type="ECO:0000256" key="2">
    <source>
        <dbReference type="ARBA" id="ARBA00023125"/>
    </source>
</evidence>
<gene>
    <name evidence="5" type="ORF">KSX_86410</name>
</gene>
<comment type="caution">
    <text evidence="5">The sequence shown here is derived from an EMBL/GenBank/DDBJ whole genome shotgun (WGS) entry which is preliminary data.</text>
</comment>
<organism evidence="5 6">
    <name type="scientific">Ktedonospora formicarum</name>
    <dbReference type="NCBI Taxonomy" id="2778364"/>
    <lineage>
        <taxon>Bacteria</taxon>
        <taxon>Bacillati</taxon>
        <taxon>Chloroflexota</taxon>
        <taxon>Ktedonobacteria</taxon>
        <taxon>Ktedonobacterales</taxon>
        <taxon>Ktedonobacteraceae</taxon>
        <taxon>Ktedonospora</taxon>
    </lineage>
</organism>